<protein>
    <submittedName>
        <fullName evidence="1">Uncharacterized protein</fullName>
    </submittedName>
</protein>
<dbReference type="eggNOG" id="arCOG10802">
    <property type="taxonomic scope" value="Archaea"/>
</dbReference>
<dbReference type="Proteomes" id="UP000010878">
    <property type="component" value="Chromosome"/>
</dbReference>
<dbReference type="RefSeq" id="WP_015319594.1">
    <property type="nucleotide sequence ID" value="NC_019974.1"/>
</dbReference>
<reference evidence="1 2" key="1">
    <citation type="submission" date="2012-11" db="EMBL/GenBank/DDBJ databases">
        <title>FINISHED of Natronococcus occultus SP4, DSM 3396.</title>
        <authorList>
            <consortium name="DOE Joint Genome Institute"/>
            <person name="Eisen J."/>
            <person name="Huntemann M."/>
            <person name="Wei C.-L."/>
            <person name="Han J."/>
            <person name="Detter J.C."/>
            <person name="Han C."/>
            <person name="Tapia R."/>
            <person name="Chen A."/>
            <person name="Kyrpides N."/>
            <person name="Mavromatis K."/>
            <person name="Markowitz V."/>
            <person name="Szeto E."/>
            <person name="Ivanova N."/>
            <person name="Mikhailova N."/>
            <person name="Ovchinnikova G."/>
            <person name="Pagani I."/>
            <person name="Pati A."/>
            <person name="Goodwin L."/>
            <person name="Nordberg H.P."/>
            <person name="Cantor M.N."/>
            <person name="Hua S.X."/>
            <person name="Woyke T."/>
            <person name="Eisen J."/>
            <person name="Klenk H.-P."/>
            <person name="Klenk H.-P."/>
        </authorList>
    </citation>
    <scope>NUCLEOTIDE SEQUENCE [LARGE SCALE GENOMIC DNA]</scope>
    <source>
        <strain evidence="1 2">SP4</strain>
    </source>
</reference>
<gene>
    <name evidence="1" type="ORF">Natoc_0263</name>
</gene>
<dbReference type="KEGG" id="nou:Natoc_0263"/>
<dbReference type="GeneID" id="14405291"/>
<dbReference type="HOGENOM" id="CLU_1736465_0_0_2"/>
<organism evidence="1 2">
    <name type="scientific">Natronococcus occultus SP4</name>
    <dbReference type="NCBI Taxonomy" id="694430"/>
    <lineage>
        <taxon>Archaea</taxon>
        <taxon>Methanobacteriati</taxon>
        <taxon>Methanobacteriota</taxon>
        <taxon>Stenosarchaea group</taxon>
        <taxon>Halobacteria</taxon>
        <taxon>Halobacteriales</taxon>
        <taxon>Natrialbaceae</taxon>
        <taxon>Natronococcus</taxon>
    </lineage>
</organism>
<accession>L0JW92</accession>
<sequence>MTTDRSTDGDRDIETNQLPAAIAATIREFTELRAVSARRSDGVTVLVEPADQPSALDGDVLRLEGAVSLSEPAPGLVLLCSVGALSTFRDESAVRSRSAFASSVQWLVSEACRNGVDVRGSWSLRTEETFPDFEVEILEVEKPIRRDESS</sequence>
<name>L0JW92_9EURY</name>
<dbReference type="AlphaFoldDB" id="L0JW92"/>
<keyword evidence="2" id="KW-1185">Reference proteome</keyword>
<evidence type="ECO:0000313" key="2">
    <source>
        <dbReference type="Proteomes" id="UP000010878"/>
    </source>
</evidence>
<dbReference type="OrthoDB" id="323960at2157"/>
<proteinExistence type="predicted"/>
<evidence type="ECO:0000313" key="1">
    <source>
        <dbReference type="EMBL" id="AGB36138.1"/>
    </source>
</evidence>
<dbReference type="EMBL" id="CP003929">
    <property type="protein sequence ID" value="AGB36138.1"/>
    <property type="molecule type" value="Genomic_DNA"/>
</dbReference>